<sequence>MSGAMLYDLDGVIVDSRALVAAALSDVATNVLGRRPEPDAVTEVIHLPPVQALGVLGVTDPIEAFDDGFDDAYATHAGEAALVPGIVQVMRRLHLQGVRQAVVTLQRRHRLALLNLGDVATLMDTFVTFEDAKPKPAPDPVLTALARLDVAPRAAWFVGDTVTDIIAGHAAGVRVAAAAWGYSTAEVLQQAGADVVLTDPTQITTVALTEVAVAVSYDGTASGS</sequence>
<dbReference type="Gene3D" id="3.40.50.1000">
    <property type="entry name" value="HAD superfamily/HAD-like"/>
    <property type="match status" value="1"/>
</dbReference>
<organism evidence="1 2">
    <name type="scientific">Micromonospora endolithica</name>
    <dbReference type="NCBI Taxonomy" id="230091"/>
    <lineage>
        <taxon>Bacteria</taxon>
        <taxon>Bacillati</taxon>
        <taxon>Actinomycetota</taxon>
        <taxon>Actinomycetes</taxon>
        <taxon>Micromonosporales</taxon>
        <taxon>Micromonosporaceae</taxon>
        <taxon>Micromonospora</taxon>
    </lineage>
</organism>
<dbReference type="PANTHER" id="PTHR43434">
    <property type="entry name" value="PHOSPHOGLYCOLATE PHOSPHATASE"/>
    <property type="match status" value="1"/>
</dbReference>
<proteinExistence type="predicted"/>
<dbReference type="InterPro" id="IPR036412">
    <property type="entry name" value="HAD-like_sf"/>
</dbReference>
<dbReference type="EMBL" id="RBAK01000003">
    <property type="protein sequence ID" value="RKN48218.1"/>
    <property type="molecule type" value="Genomic_DNA"/>
</dbReference>
<reference evidence="1 2" key="1">
    <citation type="journal article" date="2004" name="Syst. Appl. Microbiol.">
        <title>Cryptoendolithic actinomycetes from antarctic sandstone rock samples: Micromonospora endolithica sp. nov. and two isolates related to Micromonospora coerulea Jensen 1932.</title>
        <authorList>
            <person name="Hirsch P."/>
            <person name="Mevs U."/>
            <person name="Kroppenstedt R.M."/>
            <person name="Schumann P."/>
            <person name="Stackebrandt E."/>
        </authorList>
    </citation>
    <scope>NUCLEOTIDE SEQUENCE [LARGE SCALE GENOMIC DNA]</scope>
    <source>
        <strain evidence="1 2">JCM 12677</strain>
    </source>
</reference>
<dbReference type="GO" id="GO:0006281">
    <property type="term" value="P:DNA repair"/>
    <property type="evidence" value="ECO:0007669"/>
    <property type="project" value="TreeGrafter"/>
</dbReference>
<comment type="caution">
    <text evidence="1">The sequence shown here is derived from an EMBL/GenBank/DDBJ whole genome shotgun (WGS) entry which is preliminary data.</text>
</comment>
<protein>
    <submittedName>
        <fullName evidence="1">HAD family hydrolase</fullName>
    </submittedName>
</protein>
<dbReference type="PANTHER" id="PTHR43434:SF1">
    <property type="entry name" value="PHOSPHOGLYCOLATE PHOSPHATASE"/>
    <property type="match status" value="1"/>
</dbReference>
<evidence type="ECO:0000313" key="2">
    <source>
        <dbReference type="Proteomes" id="UP000281726"/>
    </source>
</evidence>
<name>A0A3A9ZII6_9ACTN</name>
<dbReference type="InterPro" id="IPR050155">
    <property type="entry name" value="HAD-like_hydrolase_sf"/>
</dbReference>
<dbReference type="GO" id="GO:0008967">
    <property type="term" value="F:phosphoglycolate phosphatase activity"/>
    <property type="evidence" value="ECO:0007669"/>
    <property type="project" value="TreeGrafter"/>
</dbReference>
<dbReference type="Gene3D" id="1.10.150.240">
    <property type="entry name" value="Putative phosphatase, domain 2"/>
    <property type="match status" value="1"/>
</dbReference>
<dbReference type="InterPro" id="IPR023214">
    <property type="entry name" value="HAD_sf"/>
</dbReference>
<dbReference type="AlphaFoldDB" id="A0A3A9ZII6"/>
<accession>A0A3A9ZII6</accession>
<dbReference type="Pfam" id="PF13419">
    <property type="entry name" value="HAD_2"/>
    <property type="match status" value="1"/>
</dbReference>
<gene>
    <name evidence="1" type="ORF">D7223_09275</name>
</gene>
<dbReference type="SFLD" id="SFLDS00003">
    <property type="entry name" value="Haloacid_Dehalogenase"/>
    <property type="match status" value="1"/>
</dbReference>
<keyword evidence="2" id="KW-1185">Reference proteome</keyword>
<dbReference type="InterPro" id="IPR023198">
    <property type="entry name" value="PGP-like_dom2"/>
</dbReference>
<dbReference type="SFLD" id="SFLDG01129">
    <property type="entry name" value="C1.5:_HAD__Beta-PGM__Phosphata"/>
    <property type="match status" value="1"/>
</dbReference>
<dbReference type="OrthoDB" id="9797743at2"/>
<dbReference type="InterPro" id="IPR041492">
    <property type="entry name" value="HAD_2"/>
</dbReference>
<dbReference type="Proteomes" id="UP000281726">
    <property type="component" value="Unassembled WGS sequence"/>
</dbReference>
<evidence type="ECO:0000313" key="1">
    <source>
        <dbReference type="EMBL" id="RKN48218.1"/>
    </source>
</evidence>
<keyword evidence="1" id="KW-0378">Hydrolase</keyword>
<dbReference type="SUPFAM" id="SSF56784">
    <property type="entry name" value="HAD-like"/>
    <property type="match status" value="1"/>
</dbReference>